<feature type="compositionally biased region" description="Polar residues" evidence="1">
    <location>
        <begin position="1"/>
        <end position="15"/>
    </location>
</feature>
<reference evidence="3" key="1">
    <citation type="submission" date="2015-09" db="EMBL/GenBank/DDBJ databases">
        <authorList>
            <person name="Fill T.P."/>
            <person name="Baretta J.F."/>
            <person name="de Almeida L.G."/>
            <person name="Rocha M."/>
            <person name="de Souza D.H."/>
            <person name="Malavazi I."/>
            <person name="Cerdeira L.T."/>
            <person name="Hong H."/>
            <person name="Samborskyy M."/>
            <person name="de Vasconcelos A.T."/>
            <person name="Leadlay P."/>
            <person name="Rodrigues-Filho E."/>
        </authorList>
    </citation>
    <scope>NUCLEOTIDE SEQUENCE [LARGE SCALE GENOMIC DNA]</scope>
    <source>
        <strain evidence="3">LaBioMMi 136</strain>
    </source>
</reference>
<organism evidence="2 3">
    <name type="scientific">Penicillium brasilianum</name>
    <dbReference type="NCBI Taxonomy" id="104259"/>
    <lineage>
        <taxon>Eukaryota</taxon>
        <taxon>Fungi</taxon>
        <taxon>Dikarya</taxon>
        <taxon>Ascomycota</taxon>
        <taxon>Pezizomycotina</taxon>
        <taxon>Eurotiomycetes</taxon>
        <taxon>Eurotiomycetidae</taxon>
        <taxon>Eurotiales</taxon>
        <taxon>Aspergillaceae</taxon>
        <taxon>Penicillium</taxon>
    </lineage>
</organism>
<feature type="region of interest" description="Disordered" evidence="1">
    <location>
        <begin position="1"/>
        <end position="23"/>
    </location>
</feature>
<evidence type="ECO:0000313" key="2">
    <source>
        <dbReference type="EMBL" id="OOQ83559.1"/>
    </source>
</evidence>
<protein>
    <submittedName>
        <fullName evidence="2">Uncharacterized protein</fullName>
    </submittedName>
</protein>
<dbReference type="AlphaFoldDB" id="A0A1S9RDG0"/>
<gene>
    <name evidence="2" type="ORF">PEBR_35496</name>
</gene>
<sequence>MCPSESPNKTPSSSPGDIHRTGPNTLCFLNGPPSIIKANQPFSVTIGLPSTQQSTLPNLRQNGCEAIHLSLRLAENNSAANLLSGNLTSTITCGNGPSPSSVTFDGIRVVKAGRLRLRALLGIDSDFGVRVAFTVDSNIFEVLT</sequence>
<evidence type="ECO:0000256" key="1">
    <source>
        <dbReference type="SAM" id="MobiDB-lite"/>
    </source>
</evidence>
<evidence type="ECO:0000313" key="3">
    <source>
        <dbReference type="Proteomes" id="UP000190744"/>
    </source>
</evidence>
<dbReference type="Proteomes" id="UP000190744">
    <property type="component" value="Unassembled WGS sequence"/>
</dbReference>
<accession>A0A1S9RDG0</accession>
<comment type="caution">
    <text evidence="2">The sequence shown here is derived from an EMBL/GenBank/DDBJ whole genome shotgun (WGS) entry which is preliminary data.</text>
</comment>
<name>A0A1S9RDG0_PENBI</name>
<proteinExistence type="predicted"/>
<dbReference type="EMBL" id="LJBN01000194">
    <property type="protein sequence ID" value="OOQ83559.1"/>
    <property type="molecule type" value="Genomic_DNA"/>
</dbReference>